<dbReference type="Pfam" id="PF13432">
    <property type="entry name" value="TPR_16"/>
    <property type="match status" value="1"/>
</dbReference>
<keyword evidence="2" id="KW-0732">Signal</keyword>
<feature type="chain" id="PRO_5025578759" description="Tetratricopeptide repeat protein" evidence="2">
    <location>
        <begin position="23"/>
        <end position="296"/>
    </location>
</feature>
<feature type="signal peptide" evidence="2">
    <location>
        <begin position="1"/>
        <end position="22"/>
    </location>
</feature>
<dbReference type="Gene3D" id="1.25.40.10">
    <property type="entry name" value="Tetratricopeptide repeat domain"/>
    <property type="match status" value="1"/>
</dbReference>
<gene>
    <name evidence="3" type="ORF">SCARR_04892</name>
</gene>
<evidence type="ECO:0000313" key="4">
    <source>
        <dbReference type="Proteomes" id="UP000346198"/>
    </source>
</evidence>
<sequence length="296" mass="33723">MIANKFRWFVLAVLLTGAQAMAEDTPRSSMRKGLKAYKAGDYTNAVEALEKTALEFPDLGNYDLGNAHYRLGNFEEAAAAYEEALRSPDVKLQAKAYFNRGNALLARTTALTGQEQIGMAIELAFQAADMFEKALLLNPEDLAAKQNFERAGQLRLQLEYNLGLWHFDQAEALLQEYKAKDARTNYHSAKKQFEHILANVDPNHGESKQYLPKIAERLEMLQLALEAAEHDLELALKQIDDYQYMLAAQRLTTETDERKYAFDLKPDLKKQYEETIQKNQDVLKIIQELTNLNIVE</sequence>
<protein>
    <recommendedName>
        <fullName evidence="5">Tetratricopeptide repeat protein</fullName>
    </recommendedName>
</protein>
<name>A0A6C2UR66_9BACT</name>
<keyword evidence="1" id="KW-0175">Coiled coil</keyword>
<dbReference type="Proteomes" id="UP000346198">
    <property type="component" value="Unassembled WGS sequence"/>
</dbReference>
<dbReference type="SUPFAM" id="SSF48452">
    <property type="entry name" value="TPR-like"/>
    <property type="match status" value="1"/>
</dbReference>
<evidence type="ECO:0000313" key="3">
    <source>
        <dbReference type="EMBL" id="VGO22795.1"/>
    </source>
</evidence>
<dbReference type="EMBL" id="CAAHFH010000002">
    <property type="protein sequence ID" value="VGO22795.1"/>
    <property type="molecule type" value="Genomic_DNA"/>
</dbReference>
<feature type="coiled-coil region" evidence="1">
    <location>
        <begin position="211"/>
        <end position="245"/>
    </location>
</feature>
<evidence type="ECO:0008006" key="5">
    <source>
        <dbReference type="Google" id="ProtNLM"/>
    </source>
</evidence>
<keyword evidence="4" id="KW-1185">Reference proteome</keyword>
<dbReference type="RefSeq" id="WP_168433570.1">
    <property type="nucleotide sequence ID" value="NZ_CAAHFH010000002.1"/>
</dbReference>
<organism evidence="3 4">
    <name type="scientific">Pontiella sulfatireligans</name>
    <dbReference type="NCBI Taxonomy" id="2750658"/>
    <lineage>
        <taxon>Bacteria</taxon>
        <taxon>Pseudomonadati</taxon>
        <taxon>Kiritimatiellota</taxon>
        <taxon>Kiritimatiellia</taxon>
        <taxon>Kiritimatiellales</taxon>
        <taxon>Pontiellaceae</taxon>
        <taxon>Pontiella</taxon>
    </lineage>
</organism>
<proteinExistence type="predicted"/>
<dbReference type="AlphaFoldDB" id="A0A6C2UR66"/>
<accession>A0A6C2UR66</accession>
<evidence type="ECO:0000256" key="2">
    <source>
        <dbReference type="SAM" id="SignalP"/>
    </source>
</evidence>
<reference evidence="3 4" key="1">
    <citation type="submission" date="2019-04" db="EMBL/GenBank/DDBJ databases">
        <authorList>
            <person name="Van Vliet M D."/>
        </authorList>
    </citation>
    <scope>NUCLEOTIDE SEQUENCE [LARGE SCALE GENOMIC DNA]</scope>
    <source>
        <strain evidence="3 4">F21</strain>
    </source>
</reference>
<evidence type="ECO:0000256" key="1">
    <source>
        <dbReference type="SAM" id="Coils"/>
    </source>
</evidence>
<dbReference type="InterPro" id="IPR011990">
    <property type="entry name" value="TPR-like_helical_dom_sf"/>
</dbReference>